<keyword evidence="3" id="KW-0804">Transcription</keyword>
<dbReference type="AlphaFoldDB" id="A9NUY0"/>
<dbReference type="InterPro" id="IPR024097">
    <property type="entry name" value="bHLH_ZIP_TF"/>
</dbReference>
<dbReference type="CDD" id="cd18919">
    <property type="entry name" value="bHLH_AtBPE_like"/>
    <property type="match status" value="1"/>
</dbReference>
<dbReference type="FunFam" id="4.10.280.10:FF:000002">
    <property type="entry name" value="Basic helix-loop-helix transcription factor"/>
    <property type="match status" value="1"/>
</dbReference>
<dbReference type="PROSITE" id="PS50888">
    <property type="entry name" value="BHLH"/>
    <property type="match status" value="1"/>
</dbReference>
<dbReference type="Pfam" id="PF00010">
    <property type="entry name" value="HLH"/>
    <property type="match status" value="1"/>
</dbReference>
<evidence type="ECO:0000259" key="6">
    <source>
        <dbReference type="PROSITE" id="PS50888"/>
    </source>
</evidence>
<dbReference type="EMBL" id="EF085133">
    <property type="protein sequence ID" value="ABK24441.1"/>
    <property type="molecule type" value="mRNA"/>
</dbReference>
<feature type="compositionally biased region" description="Polar residues" evidence="5">
    <location>
        <begin position="91"/>
        <end position="113"/>
    </location>
</feature>
<feature type="compositionally biased region" description="Polar residues" evidence="5">
    <location>
        <begin position="11"/>
        <end position="24"/>
    </location>
</feature>
<dbReference type="Gene3D" id="4.10.280.10">
    <property type="entry name" value="Helix-loop-helix DNA-binding domain"/>
    <property type="match status" value="1"/>
</dbReference>
<dbReference type="SUPFAM" id="SSF47459">
    <property type="entry name" value="HLH, helix-loop-helix DNA-binding domain"/>
    <property type="match status" value="1"/>
</dbReference>
<keyword evidence="4" id="KW-0539">Nucleus</keyword>
<name>A9NUY0_PICSI</name>
<accession>A9NUY0</accession>
<dbReference type="InterPro" id="IPR011598">
    <property type="entry name" value="bHLH_dom"/>
</dbReference>
<feature type="region of interest" description="Disordered" evidence="5">
    <location>
        <begin position="1"/>
        <end position="31"/>
    </location>
</feature>
<evidence type="ECO:0000256" key="5">
    <source>
        <dbReference type="SAM" id="MobiDB-lite"/>
    </source>
</evidence>
<evidence type="ECO:0000313" key="7">
    <source>
        <dbReference type="EMBL" id="ABK24441.1"/>
    </source>
</evidence>
<dbReference type="PANTHER" id="PTHR12565:SF184">
    <property type="entry name" value="BHLH TRANSCRIPTION FACTOR"/>
    <property type="match status" value="1"/>
</dbReference>
<evidence type="ECO:0000256" key="4">
    <source>
        <dbReference type="ARBA" id="ARBA00023242"/>
    </source>
</evidence>
<dbReference type="OMA" id="QPHCSSI"/>
<dbReference type="GO" id="GO:0005634">
    <property type="term" value="C:nucleus"/>
    <property type="evidence" value="ECO:0007669"/>
    <property type="project" value="UniProtKB-SubCell"/>
</dbReference>
<feature type="compositionally biased region" description="Basic and acidic residues" evidence="5">
    <location>
        <begin position="58"/>
        <end position="90"/>
    </location>
</feature>
<evidence type="ECO:0000256" key="2">
    <source>
        <dbReference type="ARBA" id="ARBA00023015"/>
    </source>
</evidence>
<feature type="domain" description="BHLH" evidence="6">
    <location>
        <begin position="128"/>
        <end position="178"/>
    </location>
</feature>
<proteinExistence type="evidence at transcript level"/>
<comment type="subcellular location">
    <subcellularLocation>
        <location evidence="1">Nucleus</location>
    </subcellularLocation>
</comment>
<dbReference type="PANTHER" id="PTHR12565">
    <property type="entry name" value="STEROL REGULATORY ELEMENT-BINDING PROTEIN"/>
    <property type="match status" value="1"/>
</dbReference>
<evidence type="ECO:0000256" key="3">
    <source>
        <dbReference type="ARBA" id="ARBA00023163"/>
    </source>
</evidence>
<dbReference type="InterPro" id="IPR036638">
    <property type="entry name" value="HLH_DNA-bd_sf"/>
</dbReference>
<dbReference type="SMART" id="SM00353">
    <property type="entry name" value="HLH"/>
    <property type="match status" value="1"/>
</dbReference>
<feature type="region of interest" description="Disordered" evidence="5">
    <location>
        <begin position="45"/>
        <end position="113"/>
    </location>
</feature>
<keyword evidence="2" id="KW-0805">Transcription regulation</keyword>
<dbReference type="GO" id="GO:0003700">
    <property type="term" value="F:DNA-binding transcription factor activity"/>
    <property type="evidence" value="ECO:0007669"/>
    <property type="project" value="TreeGrafter"/>
</dbReference>
<dbReference type="GO" id="GO:0046983">
    <property type="term" value="F:protein dimerization activity"/>
    <property type="evidence" value="ECO:0007669"/>
    <property type="project" value="InterPro"/>
</dbReference>
<sequence length="320" mass="35677">MMAQRLDISGGNDSSISELEQTNAHPDLTSKDIINLRKRKCLSNPKVKVADVHSIPPKTKETDETERNGKHYKVGESTKDKDDLKDKLEESNSAETAESCPKQTVDNAKPSSVSVKQDYIHVRARRGQATDSHSLAERVRREKISERMKLLQDLVPGCNKVTGKAVMLDEIINYVQALQCQVEFLSMKLAAVNPQLDCNVEGGYLTRDVLQPHCSSISKMFAPDTTAAASQINQLQKTPLQHGLQCRADRQELAIRGMMDTQFTCMNGYADPTFQLQMSQGWDDEFQNAVDIGLDQNRSNPLKSHGFHGVLPTGHMKVEL</sequence>
<reference evidence="7" key="1">
    <citation type="journal article" date="2008" name="BMC Genomics">
        <title>A conifer genomics resource of 200,000 spruce (Picea spp.) ESTs and 6,464 high-quality, sequence-finished full-length cDNAs for Sitka spruce (Picea sitchensis).</title>
        <authorList>
            <person name="Ralph S.G."/>
            <person name="Chun H.J."/>
            <person name="Kolosova N."/>
            <person name="Cooper D."/>
            <person name="Oddy C."/>
            <person name="Ritland C.E."/>
            <person name="Kirkpatrick R."/>
            <person name="Moore R."/>
            <person name="Barber S."/>
            <person name="Holt R.A."/>
            <person name="Jones S.J."/>
            <person name="Marra M.A."/>
            <person name="Douglas C.J."/>
            <person name="Ritland K."/>
            <person name="Bohlmann J."/>
        </authorList>
    </citation>
    <scope>NUCLEOTIDE SEQUENCE</scope>
    <source>
        <tissue evidence="7">Bark</tissue>
    </source>
</reference>
<organism evidence="7">
    <name type="scientific">Picea sitchensis</name>
    <name type="common">Sitka spruce</name>
    <name type="synonym">Pinus sitchensis</name>
    <dbReference type="NCBI Taxonomy" id="3332"/>
    <lineage>
        <taxon>Eukaryota</taxon>
        <taxon>Viridiplantae</taxon>
        <taxon>Streptophyta</taxon>
        <taxon>Embryophyta</taxon>
        <taxon>Tracheophyta</taxon>
        <taxon>Spermatophyta</taxon>
        <taxon>Pinopsida</taxon>
        <taxon>Pinidae</taxon>
        <taxon>Conifers I</taxon>
        <taxon>Pinales</taxon>
        <taxon>Pinaceae</taxon>
        <taxon>Picea</taxon>
    </lineage>
</organism>
<evidence type="ECO:0000256" key="1">
    <source>
        <dbReference type="ARBA" id="ARBA00004123"/>
    </source>
</evidence>
<protein>
    <recommendedName>
        <fullName evidence="6">BHLH domain-containing protein</fullName>
    </recommendedName>
</protein>